<evidence type="ECO:0000256" key="4">
    <source>
        <dbReference type="ARBA" id="ARBA00023224"/>
    </source>
</evidence>
<dbReference type="eggNOG" id="KOG0082">
    <property type="taxonomic scope" value="Eukaryota"/>
</dbReference>
<dbReference type="InterPro" id="IPR001019">
    <property type="entry name" value="Gprotein_alpha_su"/>
</dbReference>
<keyword evidence="3" id="KW-0342">GTP-binding</keyword>
<accession>D2V1X4</accession>
<dbReference type="SMART" id="SM00275">
    <property type="entry name" value="G_alpha"/>
    <property type="match status" value="1"/>
</dbReference>
<sequence>MESLLSFFFPSITSVIRESNEHERMKKEMMNRYLKKKKAFGDVPPGQQQQHKLEPNMMIPMANQATATVTTQENNGHESDSETTATQQLYKKLKSTIGQNQIIPLSTVPFDKPIPLYMSGDEVVNSNETTTASSSLTSPSPSVTSNLSTTTTTPMMMSNLSTTTPTTTPSTLSTAVNHHQQSSSSTTTTIDIHDVSPANTNNQLYHLSNHISKNMNVTTNGHFSSNAPSHRKEMNKATSSNAQHVAKTKKVQKSKYESPSVYTLMLSGTLGSGKTTLFRQFRLVFQEGFNRSEIERMRMYIITNLLQSFSLGVSLYLNEVDAIKNGTTKVTRENRFMLDETLYEKFKEFDSRVTSLQSRYTLFDISKLPQKEFVVSMWEDTDVRKVLNRYALTDSMTDGMDYYLRDHGDTSAVKRMFKKLSEYEPSVEDIIGCRCKTTGITCLDYDYLGMPFRVYDVGGARTERKKYNNIYAGLTGVLYTTSLIDFRKTCYEDDFSNRMIESINLFEEQCNGPLKYSPIFLIFTKIDILSETISDDKSLFDLFPDFNQYPVPDQNNFFTNTSSQLNPNNNPQRYLLDKEVQISQKVLKTLSFIESKFKAKDNHNPKRIFTFYMNALDTIQFKQLMEIITSTIYPMFAHNQTKPNLSWKFKTHILGNE</sequence>
<evidence type="ECO:0000313" key="7">
    <source>
        <dbReference type="EMBL" id="EFC49387.1"/>
    </source>
</evidence>
<keyword evidence="4" id="KW-0807">Transducer</keyword>
<keyword evidence="2" id="KW-0547">Nucleotide-binding</keyword>
<dbReference type="GeneID" id="8852604"/>
<dbReference type="PROSITE" id="PS51882">
    <property type="entry name" value="G_ALPHA"/>
    <property type="match status" value="1"/>
</dbReference>
<keyword evidence="1 5" id="KW-0479">Metal-binding</keyword>
<dbReference type="Proteomes" id="UP000006671">
    <property type="component" value="Unassembled WGS sequence"/>
</dbReference>
<dbReference type="AlphaFoldDB" id="D2V1X4"/>
<feature type="binding site" evidence="5">
    <location>
        <position position="437"/>
    </location>
    <ligand>
        <name>Mg(2+)</name>
        <dbReference type="ChEBI" id="CHEBI:18420"/>
    </ligand>
</feature>
<dbReference type="GO" id="GO:0001664">
    <property type="term" value="F:G protein-coupled receptor binding"/>
    <property type="evidence" value="ECO:0007669"/>
    <property type="project" value="TreeGrafter"/>
</dbReference>
<dbReference type="OrthoDB" id="10341051at2759"/>
<proteinExistence type="predicted"/>
<feature type="region of interest" description="Disordered" evidence="6">
    <location>
        <begin position="127"/>
        <end position="173"/>
    </location>
</feature>
<dbReference type="InterPro" id="IPR011025">
    <property type="entry name" value="GproteinA_insert"/>
</dbReference>
<protein>
    <submittedName>
        <fullName evidence="7">Guanine nucleotide binding protein alpha subunit</fullName>
    </submittedName>
</protein>
<evidence type="ECO:0000256" key="2">
    <source>
        <dbReference type="ARBA" id="ARBA00022741"/>
    </source>
</evidence>
<evidence type="ECO:0000256" key="5">
    <source>
        <dbReference type="PIRSR" id="PIRSR601019-2"/>
    </source>
</evidence>
<dbReference type="Gene3D" id="3.40.50.300">
    <property type="entry name" value="P-loop containing nucleotide triphosphate hydrolases"/>
    <property type="match status" value="1"/>
</dbReference>
<dbReference type="STRING" id="5762.D2V1X4"/>
<dbReference type="VEuPathDB" id="AmoebaDB:NAEGRDRAFT_78188"/>
<evidence type="ECO:0000256" key="1">
    <source>
        <dbReference type="ARBA" id="ARBA00022723"/>
    </source>
</evidence>
<keyword evidence="5" id="KW-0460">Magnesium</keyword>
<dbReference type="PANTHER" id="PTHR10218">
    <property type="entry name" value="GTP-BINDING PROTEIN ALPHA SUBUNIT"/>
    <property type="match status" value="1"/>
</dbReference>
<dbReference type="Pfam" id="PF00503">
    <property type="entry name" value="G-alpha"/>
    <property type="match status" value="1"/>
</dbReference>
<feature type="binding site" evidence="5">
    <location>
        <position position="275"/>
    </location>
    <ligand>
        <name>Mg(2+)</name>
        <dbReference type="ChEBI" id="CHEBI:18420"/>
    </ligand>
</feature>
<organism evidence="8">
    <name type="scientific">Naegleria gruberi</name>
    <name type="common">Amoeba</name>
    <dbReference type="NCBI Taxonomy" id="5762"/>
    <lineage>
        <taxon>Eukaryota</taxon>
        <taxon>Discoba</taxon>
        <taxon>Heterolobosea</taxon>
        <taxon>Tetramitia</taxon>
        <taxon>Eutetramitia</taxon>
        <taxon>Vahlkampfiidae</taxon>
        <taxon>Naegleria</taxon>
    </lineage>
</organism>
<evidence type="ECO:0000256" key="6">
    <source>
        <dbReference type="SAM" id="MobiDB-lite"/>
    </source>
</evidence>
<dbReference type="KEGG" id="ngr:NAEGRDRAFT_78188"/>
<dbReference type="Gene3D" id="1.10.400.10">
    <property type="entry name" value="GI Alpha 1, domain 2-like"/>
    <property type="match status" value="1"/>
</dbReference>
<evidence type="ECO:0000256" key="3">
    <source>
        <dbReference type="ARBA" id="ARBA00023134"/>
    </source>
</evidence>
<dbReference type="PRINTS" id="PR00318">
    <property type="entry name" value="GPROTEINA"/>
</dbReference>
<dbReference type="RefSeq" id="XP_002682131.1">
    <property type="nucleotide sequence ID" value="XM_002682085.1"/>
</dbReference>
<reference evidence="7 8" key="1">
    <citation type="journal article" date="2010" name="Cell">
        <title>The genome of Naegleria gruberi illuminates early eukaryotic versatility.</title>
        <authorList>
            <person name="Fritz-Laylin L.K."/>
            <person name="Prochnik S.E."/>
            <person name="Ginger M.L."/>
            <person name="Dacks J.B."/>
            <person name="Carpenter M.L."/>
            <person name="Field M.C."/>
            <person name="Kuo A."/>
            <person name="Paredez A."/>
            <person name="Chapman J."/>
            <person name="Pham J."/>
            <person name="Shu S."/>
            <person name="Neupane R."/>
            <person name="Cipriano M."/>
            <person name="Mancuso J."/>
            <person name="Tu H."/>
            <person name="Salamov A."/>
            <person name="Lindquist E."/>
            <person name="Shapiro H."/>
            <person name="Lucas S."/>
            <person name="Grigoriev I.V."/>
            <person name="Cande W.Z."/>
            <person name="Fulton C."/>
            <person name="Rokhsar D.S."/>
            <person name="Dawson S.C."/>
        </authorList>
    </citation>
    <scope>NUCLEOTIDE SEQUENCE [LARGE SCALE GENOMIC DNA]</scope>
    <source>
        <strain evidence="7 8">NEG-M</strain>
    </source>
</reference>
<dbReference type="GO" id="GO:0005834">
    <property type="term" value="C:heterotrimeric G-protein complex"/>
    <property type="evidence" value="ECO:0007669"/>
    <property type="project" value="TreeGrafter"/>
</dbReference>
<dbReference type="GO" id="GO:0005737">
    <property type="term" value="C:cytoplasm"/>
    <property type="evidence" value="ECO:0007669"/>
    <property type="project" value="TreeGrafter"/>
</dbReference>
<evidence type="ECO:0000313" key="8">
    <source>
        <dbReference type="Proteomes" id="UP000006671"/>
    </source>
</evidence>
<dbReference type="GO" id="GO:0005525">
    <property type="term" value="F:GTP binding"/>
    <property type="evidence" value="ECO:0007669"/>
    <property type="project" value="UniProtKB-KW"/>
</dbReference>
<dbReference type="InParanoid" id="D2V1X4"/>
<gene>
    <name evidence="7" type="ORF">NAEGRDRAFT_78188</name>
</gene>
<dbReference type="InterPro" id="IPR027417">
    <property type="entry name" value="P-loop_NTPase"/>
</dbReference>
<dbReference type="GO" id="GO:0007188">
    <property type="term" value="P:adenylate cyclase-modulating G protein-coupled receptor signaling pathway"/>
    <property type="evidence" value="ECO:0007669"/>
    <property type="project" value="TreeGrafter"/>
</dbReference>
<dbReference type="GO" id="GO:0031683">
    <property type="term" value="F:G-protein beta/gamma-subunit complex binding"/>
    <property type="evidence" value="ECO:0007669"/>
    <property type="project" value="InterPro"/>
</dbReference>
<dbReference type="GO" id="GO:0003924">
    <property type="term" value="F:GTPase activity"/>
    <property type="evidence" value="ECO:0007669"/>
    <property type="project" value="InterPro"/>
</dbReference>
<dbReference type="SUPFAM" id="SSF52540">
    <property type="entry name" value="P-loop containing nucleoside triphosphate hydrolases"/>
    <property type="match status" value="1"/>
</dbReference>
<dbReference type="EMBL" id="GG738848">
    <property type="protein sequence ID" value="EFC49387.1"/>
    <property type="molecule type" value="Genomic_DNA"/>
</dbReference>
<dbReference type="GO" id="GO:0046872">
    <property type="term" value="F:metal ion binding"/>
    <property type="evidence" value="ECO:0007669"/>
    <property type="project" value="UniProtKB-KW"/>
</dbReference>
<keyword evidence="8" id="KW-1185">Reference proteome</keyword>
<name>D2V1X4_NAEGR</name>
<dbReference type="PANTHER" id="PTHR10218:SF302">
    <property type="entry name" value="GUANINE NUCLEOTIDE-BINDING PROTEIN ALPHA-5 SUBUNIT"/>
    <property type="match status" value="1"/>
</dbReference>